<keyword evidence="5 6" id="KW-0472">Membrane</keyword>
<feature type="transmembrane region" description="Helical" evidence="6">
    <location>
        <begin position="6"/>
        <end position="27"/>
    </location>
</feature>
<evidence type="ECO:0000256" key="5">
    <source>
        <dbReference type="ARBA" id="ARBA00023136"/>
    </source>
</evidence>
<proteinExistence type="predicted"/>
<dbReference type="PANTHER" id="PTHR35007">
    <property type="entry name" value="INTEGRAL MEMBRANE PROTEIN-RELATED"/>
    <property type="match status" value="1"/>
</dbReference>
<comment type="subcellular location">
    <subcellularLocation>
        <location evidence="1">Cell membrane</location>
        <topology evidence="1">Multi-pass membrane protein</topology>
    </subcellularLocation>
</comment>
<accession>A0A6M4IVI9</accession>
<evidence type="ECO:0000256" key="1">
    <source>
        <dbReference type="ARBA" id="ARBA00004651"/>
    </source>
</evidence>
<dbReference type="PANTHER" id="PTHR35007:SF2">
    <property type="entry name" value="PILUS ASSEMBLE PROTEIN"/>
    <property type="match status" value="1"/>
</dbReference>
<organism evidence="8 9">
    <name type="scientific">Gemmatimonas groenlandica</name>
    <dbReference type="NCBI Taxonomy" id="2732249"/>
    <lineage>
        <taxon>Bacteria</taxon>
        <taxon>Pseudomonadati</taxon>
        <taxon>Gemmatimonadota</taxon>
        <taxon>Gemmatimonadia</taxon>
        <taxon>Gemmatimonadales</taxon>
        <taxon>Gemmatimonadaceae</taxon>
        <taxon>Gemmatimonas</taxon>
    </lineage>
</organism>
<dbReference type="InterPro" id="IPR018076">
    <property type="entry name" value="T2SS_GspF_dom"/>
</dbReference>
<evidence type="ECO:0000256" key="4">
    <source>
        <dbReference type="ARBA" id="ARBA00022989"/>
    </source>
</evidence>
<dbReference type="EMBL" id="CP053085">
    <property type="protein sequence ID" value="QJR37759.1"/>
    <property type="molecule type" value="Genomic_DNA"/>
</dbReference>
<evidence type="ECO:0000256" key="6">
    <source>
        <dbReference type="SAM" id="Phobius"/>
    </source>
</evidence>
<gene>
    <name evidence="8" type="ORF">HKW67_20660</name>
</gene>
<keyword evidence="3 6" id="KW-0812">Transmembrane</keyword>
<feature type="domain" description="Type II secretion system protein GspF" evidence="7">
    <location>
        <begin position="165"/>
        <end position="293"/>
    </location>
</feature>
<feature type="transmembrane region" description="Helical" evidence="6">
    <location>
        <begin position="95"/>
        <end position="119"/>
    </location>
</feature>
<keyword evidence="4 6" id="KW-1133">Transmembrane helix</keyword>
<feature type="transmembrane region" description="Helical" evidence="6">
    <location>
        <begin position="125"/>
        <end position="146"/>
    </location>
</feature>
<dbReference type="KEGG" id="ggr:HKW67_20660"/>
<sequence>MGDLPLSLLFLVGTVILAVCTIVYVAISERERRETMQRVSPESDPSRMAERLLLNEDAKASSRLAAWLRERMPEGLISDDASSTKLVHAGFDGSAAPVIFSAIRIAAALLLPVLAFVAAPRDEPMWLTVSIVMGVVAGIAGPQAVVDRLAQNRQDRIRRAVPDALDLLVVCVEAGVSLDAAIIRVARDLANVRPELALEFAQVVRRVNAGMPRDRALQTLAQRTGVDELRTLVSSMVQTERLGTSIARVLRVNSDSLRVRRRQKAEKKAAEAALKMIFPLALFLLPALLAVIVGPAALTVVSQLGNLSK</sequence>
<protein>
    <submittedName>
        <fullName evidence="8">Type II secretion system F family protein</fullName>
    </submittedName>
</protein>
<feature type="transmembrane region" description="Helical" evidence="6">
    <location>
        <begin position="277"/>
        <end position="301"/>
    </location>
</feature>
<evidence type="ECO:0000259" key="7">
    <source>
        <dbReference type="Pfam" id="PF00482"/>
    </source>
</evidence>
<dbReference type="Pfam" id="PF00482">
    <property type="entry name" value="T2SSF"/>
    <property type="match status" value="1"/>
</dbReference>
<reference evidence="8 9" key="1">
    <citation type="submission" date="2020-05" db="EMBL/GenBank/DDBJ databases">
        <title>Complete genome sequence of Gemmatimonas greenlandica TET16.</title>
        <authorList>
            <person name="Zeng Y."/>
        </authorList>
    </citation>
    <scope>NUCLEOTIDE SEQUENCE [LARGE SCALE GENOMIC DNA]</scope>
    <source>
        <strain evidence="8 9">TET16</strain>
    </source>
</reference>
<name>A0A6M4IVI9_9BACT</name>
<keyword evidence="2" id="KW-1003">Cell membrane</keyword>
<dbReference type="GO" id="GO:0005886">
    <property type="term" value="C:plasma membrane"/>
    <property type="evidence" value="ECO:0007669"/>
    <property type="project" value="UniProtKB-SubCell"/>
</dbReference>
<keyword evidence="9" id="KW-1185">Reference proteome</keyword>
<dbReference type="RefSeq" id="WP_171227194.1">
    <property type="nucleotide sequence ID" value="NZ_CP053085.1"/>
</dbReference>
<dbReference type="AlphaFoldDB" id="A0A6M4IVI9"/>
<dbReference type="Proteomes" id="UP000500938">
    <property type="component" value="Chromosome"/>
</dbReference>
<evidence type="ECO:0000313" key="8">
    <source>
        <dbReference type="EMBL" id="QJR37759.1"/>
    </source>
</evidence>
<evidence type="ECO:0000256" key="3">
    <source>
        <dbReference type="ARBA" id="ARBA00022692"/>
    </source>
</evidence>
<evidence type="ECO:0000256" key="2">
    <source>
        <dbReference type="ARBA" id="ARBA00022475"/>
    </source>
</evidence>
<evidence type="ECO:0000313" key="9">
    <source>
        <dbReference type="Proteomes" id="UP000500938"/>
    </source>
</evidence>